<evidence type="ECO:0000256" key="8">
    <source>
        <dbReference type="ARBA" id="ARBA00045103"/>
    </source>
</evidence>
<keyword evidence="6 10" id="KW-1133">Transmembrane helix</keyword>
<evidence type="ECO:0000256" key="9">
    <source>
        <dbReference type="ARBA" id="ARBA00045104"/>
    </source>
</evidence>
<dbReference type="GO" id="GO:0004378">
    <property type="term" value="F:GDP-Man:Man(1)GlcNAc(2)-PP-Dol alpha-1,3-mannosyltransferase activity"/>
    <property type="evidence" value="ECO:0007669"/>
    <property type="project" value="UniProtKB-UniRule"/>
</dbReference>
<evidence type="ECO:0000259" key="12">
    <source>
        <dbReference type="Pfam" id="PF13439"/>
    </source>
</evidence>
<proteinExistence type="inferred from homology"/>
<name>A0A7R9M7N4_9ACAR</name>
<gene>
    <name evidence="13" type="ORF">ONB1V03_LOCUS11221</name>
</gene>
<evidence type="ECO:0000313" key="13">
    <source>
        <dbReference type="EMBL" id="CAD7654574.1"/>
    </source>
</evidence>
<dbReference type="Proteomes" id="UP000728032">
    <property type="component" value="Unassembled WGS sequence"/>
</dbReference>
<feature type="domain" description="Glycosyl transferase family 1" evidence="11">
    <location>
        <begin position="176"/>
        <end position="331"/>
    </location>
</feature>
<comment type="catalytic activity">
    <reaction evidence="8 10">
        <text>a beta-D-Man-(1-&gt;4)-beta-D-GlcNAc-(1-&gt;4)-alpha-D-GlcNAc-diphospho-di-trans,poly-cis-dolichol + GDP-alpha-D-mannose = an alpha-D-Man-(1-&gt;3)-beta-D-Man-(1-&gt;4)-beta-D-GlcNAc-(1-&gt;4)-alpha-D-GlcNAc-diphospho-di-trans,poly-cis-dolichol + GDP + H(+)</text>
        <dbReference type="Rhea" id="RHEA:29515"/>
        <dbReference type="Rhea" id="RHEA-COMP:19511"/>
        <dbReference type="Rhea" id="RHEA-COMP:19513"/>
        <dbReference type="ChEBI" id="CHEBI:15378"/>
        <dbReference type="ChEBI" id="CHEBI:57527"/>
        <dbReference type="ChEBI" id="CHEBI:58189"/>
        <dbReference type="ChEBI" id="CHEBI:58472"/>
        <dbReference type="ChEBI" id="CHEBI:132510"/>
        <dbReference type="EC" id="2.4.1.132"/>
    </reaction>
    <physiologicalReaction direction="left-to-right" evidence="8 10">
        <dbReference type="Rhea" id="RHEA:29516"/>
    </physiologicalReaction>
</comment>
<evidence type="ECO:0000256" key="5">
    <source>
        <dbReference type="ARBA" id="ARBA00022824"/>
    </source>
</evidence>
<dbReference type="Gene3D" id="3.40.50.2000">
    <property type="entry name" value="Glycogen Phosphorylase B"/>
    <property type="match status" value="2"/>
</dbReference>
<evidence type="ECO:0000256" key="7">
    <source>
        <dbReference type="ARBA" id="ARBA00023136"/>
    </source>
</evidence>
<dbReference type="UniPathway" id="UPA00378"/>
<dbReference type="Pfam" id="PF00534">
    <property type="entry name" value="Glycos_transf_1"/>
    <property type="match status" value="1"/>
</dbReference>
<organism evidence="13">
    <name type="scientific">Oppiella nova</name>
    <dbReference type="NCBI Taxonomy" id="334625"/>
    <lineage>
        <taxon>Eukaryota</taxon>
        <taxon>Metazoa</taxon>
        <taxon>Ecdysozoa</taxon>
        <taxon>Arthropoda</taxon>
        <taxon>Chelicerata</taxon>
        <taxon>Arachnida</taxon>
        <taxon>Acari</taxon>
        <taxon>Acariformes</taxon>
        <taxon>Sarcoptiformes</taxon>
        <taxon>Oribatida</taxon>
        <taxon>Brachypylina</taxon>
        <taxon>Oppioidea</taxon>
        <taxon>Oppiidae</taxon>
        <taxon>Oppiella</taxon>
    </lineage>
</organism>
<dbReference type="EC" id="2.4.1.257" evidence="10"/>
<feature type="transmembrane region" description="Helical" evidence="10">
    <location>
        <begin position="39"/>
        <end position="57"/>
    </location>
</feature>
<comment type="subcellular location">
    <subcellularLocation>
        <location evidence="10">Endoplasmic reticulum membrane</location>
        <topology evidence="10">Single-pass membrane protein</topology>
    </subcellularLocation>
</comment>
<dbReference type="GO" id="GO:0102704">
    <property type="term" value="F:GDP-Man:Man(2)GlcNAc(2)-PP-Dol alpha-1,6-mannosyltransferase activity"/>
    <property type="evidence" value="ECO:0007669"/>
    <property type="project" value="UniProtKB-UniRule"/>
</dbReference>
<comment type="catalytic activity">
    <reaction evidence="9 10">
        <text>an alpha-D-Man-(1-&gt;3)-beta-D-Man-(1-&gt;4)-beta-D-GlcNAc-(1-&gt;4)-alpha-D-GlcNAc-diphospho-di-trans,poly-cis-dolichol + GDP-alpha-D-mannose = an alpha-D-Man-(1-&gt;3)-[alpha-D-Man-(1-&gt;6)]-beta-D-Man-(1-&gt;4)-beta-D-GlcNAc-(1-&gt;4)-alpha-D-GlcNAc-diphospho-di-trans,poly-cis-dolichol + GDP + H(+)</text>
        <dbReference type="Rhea" id="RHEA:29519"/>
        <dbReference type="Rhea" id="RHEA-COMP:19513"/>
        <dbReference type="Rhea" id="RHEA-COMP:19515"/>
        <dbReference type="ChEBI" id="CHEBI:15378"/>
        <dbReference type="ChEBI" id="CHEBI:57527"/>
        <dbReference type="ChEBI" id="CHEBI:58189"/>
        <dbReference type="ChEBI" id="CHEBI:132510"/>
        <dbReference type="ChEBI" id="CHEBI:132511"/>
        <dbReference type="EC" id="2.4.1.257"/>
    </reaction>
    <physiologicalReaction direction="left-to-right" evidence="9 10">
        <dbReference type="Rhea" id="RHEA:29520"/>
    </physiologicalReaction>
</comment>
<evidence type="ECO:0000256" key="6">
    <source>
        <dbReference type="ARBA" id="ARBA00022989"/>
    </source>
</evidence>
<evidence type="ECO:0000259" key="11">
    <source>
        <dbReference type="Pfam" id="PF00534"/>
    </source>
</evidence>
<dbReference type="SUPFAM" id="SSF53756">
    <property type="entry name" value="UDP-Glycosyltransferase/glycogen phosphorylase"/>
    <property type="match status" value="1"/>
</dbReference>
<dbReference type="EMBL" id="OC923013">
    <property type="protein sequence ID" value="CAD7654574.1"/>
    <property type="molecule type" value="Genomic_DNA"/>
</dbReference>
<dbReference type="PANTHER" id="PTHR45918">
    <property type="entry name" value="ALPHA-1,3/1,6-MANNOSYLTRANSFERASE ALG2"/>
    <property type="match status" value="1"/>
</dbReference>
<keyword evidence="4 10" id="KW-0812">Transmembrane</keyword>
<sequence>MKILILHVLFSVTKLLCFNGSLEVTVVGDWMPRSVFNRFYALMAYYRMIIAAIYVIFFSDLQFDLIFCDSISACIPVLKLSKKKIVFYCHFPDQLLTERKTFLKRLYRYPIDWFEEWTTGLADVVIVNSKFTAQMFRNTFKRLSHKEIQVIYPSINFTAFDRRLEGELNDLKLKDIATVFLSINRYERKKNISLAIEALKELYEDMNASNPQSKKTVHLIIVGGFDPLNVENRQHYDELVIRANELGVEDKVSFLKSPSNDKKQLLLHSCTALLYTPDNEHFGIVPLEAMYMSRPVIAVNSGGPRETVKHNETGVLCRPEAKDFAKAMKRFVFCLLKAVTLVVMSGHDMDVM</sequence>
<accession>A0A7R9M7N4</accession>
<evidence type="ECO:0000256" key="1">
    <source>
        <dbReference type="ARBA" id="ARBA00004922"/>
    </source>
</evidence>
<keyword evidence="14" id="KW-1185">Reference proteome</keyword>
<feature type="domain" description="Glycosyltransferase subfamily 4-like N-terminal" evidence="12">
    <location>
        <begin position="53"/>
        <end position="156"/>
    </location>
</feature>
<keyword evidence="3 10" id="KW-0808">Transferase</keyword>
<dbReference type="EC" id="2.4.1.132" evidence="10"/>
<keyword evidence="5" id="KW-0256">Endoplasmic reticulum</keyword>
<dbReference type="GO" id="GO:0005789">
    <property type="term" value="C:endoplasmic reticulum membrane"/>
    <property type="evidence" value="ECO:0007669"/>
    <property type="project" value="UniProtKB-SubCell"/>
</dbReference>
<comment type="function">
    <text evidence="10">Mannosylates Man(2)GlcNAc(2)-dolichol diphosphate and Man(1)GlcNAc(2)-dolichol diphosphate to form Man(3)GlcNAc(2)-dolichol diphosphate.</text>
</comment>
<dbReference type="InterPro" id="IPR001296">
    <property type="entry name" value="Glyco_trans_1"/>
</dbReference>
<keyword evidence="7 10" id="KW-0472">Membrane</keyword>
<reference evidence="13" key="1">
    <citation type="submission" date="2020-11" db="EMBL/GenBank/DDBJ databases">
        <authorList>
            <person name="Tran Van P."/>
        </authorList>
    </citation>
    <scope>NUCLEOTIDE SEQUENCE</scope>
</reference>
<dbReference type="InterPro" id="IPR027054">
    <property type="entry name" value="ALG2"/>
</dbReference>
<dbReference type="PANTHER" id="PTHR45918:SF1">
    <property type="entry name" value="ALPHA-1,3_1,6-MANNOSYLTRANSFERASE ALG2"/>
    <property type="match status" value="1"/>
</dbReference>
<evidence type="ECO:0000256" key="10">
    <source>
        <dbReference type="RuleBase" id="RU367136"/>
    </source>
</evidence>
<comment type="similarity">
    <text evidence="10">Belongs to the glycosyltransferase group 1 family.</text>
</comment>
<evidence type="ECO:0000256" key="3">
    <source>
        <dbReference type="ARBA" id="ARBA00022679"/>
    </source>
</evidence>
<dbReference type="Pfam" id="PF13439">
    <property type="entry name" value="Glyco_transf_4"/>
    <property type="match status" value="1"/>
</dbReference>
<protein>
    <recommendedName>
        <fullName evidence="10">Alpha-1,3/1,6-mannosyltransferase ALG2</fullName>
        <ecNumber evidence="10">2.4.1.132</ecNumber>
        <ecNumber evidence="10">2.4.1.257</ecNumber>
    </recommendedName>
    <alternativeName>
        <fullName evidence="10">GDP-Man:Man(1)GlcNAc(2)-PP-Dol alpha-1,3-mannosyltransferase</fullName>
    </alternativeName>
</protein>
<dbReference type="AlphaFoldDB" id="A0A7R9M7N4"/>
<evidence type="ECO:0000313" key="14">
    <source>
        <dbReference type="Proteomes" id="UP000728032"/>
    </source>
</evidence>
<evidence type="ECO:0000256" key="2">
    <source>
        <dbReference type="ARBA" id="ARBA00022676"/>
    </source>
</evidence>
<dbReference type="InterPro" id="IPR028098">
    <property type="entry name" value="Glyco_trans_4-like_N"/>
</dbReference>
<comment type="pathway">
    <text evidence="1 10">Protein modification; protein glycosylation.</text>
</comment>
<keyword evidence="2 10" id="KW-0328">Glycosyltransferase</keyword>
<dbReference type="OrthoDB" id="448893at2759"/>
<evidence type="ECO:0000256" key="4">
    <source>
        <dbReference type="ARBA" id="ARBA00022692"/>
    </source>
</evidence>
<dbReference type="EMBL" id="CAJPVJ010008188">
    <property type="protein sequence ID" value="CAG2171761.1"/>
    <property type="molecule type" value="Genomic_DNA"/>
</dbReference>